<dbReference type="InterPro" id="IPR002315">
    <property type="entry name" value="tRNA-synt_gly"/>
</dbReference>
<dbReference type="PROSITE" id="PS50862">
    <property type="entry name" value="AA_TRNA_LIGASE_II"/>
    <property type="match status" value="1"/>
</dbReference>
<dbReference type="PANTHER" id="PTHR10745">
    <property type="entry name" value="GLYCYL-TRNA SYNTHETASE/DNA POLYMERASE SUBUNIT GAMMA-2"/>
    <property type="match status" value="1"/>
</dbReference>
<comment type="function">
    <text evidence="8">Catalyzes the attachment of glycine to tRNA(Gly).</text>
</comment>
<keyword evidence="5 8" id="KW-0067">ATP-binding</keyword>
<sequence>MSEEQNQNNLMTKIVSLAKRRGFVFPGSEIYGGLANTWDYGPLGTRLLQNIKNLWWKKFIETRNDVFPVDTGILMNPKVWETSGHVQSFTDPLVECQNCHKRFREDHLEDKTKCPECGGSLGSPKQFNLMFKTHIGPVEEAGQEVFLRPETAQGMFVNFKNVLISERPRLPFGIAQIGKAFRNEITPGNFIFRTLELELMEIEYFVNPTEWEPAFEGWKEQMWDWITALGVPEEKLRWRVHEKDELSHYSRRTEDIEFEFPFGWGELYGLAYRTDFDLKNHSEKSGEDLSYEDPETRERFIPHVVEPAFGLNRTALVVLLSAYTEDPTAASGQAGSRVFLKLPPALAPYKAAVFPLVANKPDIVEKARETFNLLRSTFPVAFDDRGNIGKRYFAQDEIGTPYCITVDYQTLEDNTVTVRDRDTAKQERIATGQLQKFLQEKLV</sequence>
<dbReference type="STRING" id="1797516.A3D26_03330"/>
<reference evidence="10 11" key="1">
    <citation type="journal article" date="2016" name="Nat. Commun.">
        <title>Thousands of microbial genomes shed light on interconnected biogeochemical processes in an aquifer system.</title>
        <authorList>
            <person name="Anantharaman K."/>
            <person name="Brown C.T."/>
            <person name="Hug L.A."/>
            <person name="Sharon I."/>
            <person name="Castelle C.J."/>
            <person name="Probst A.J."/>
            <person name="Thomas B.C."/>
            <person name="Singh A."/>
            <person name="Wilkins M.J."/>
            <person name="Karaoz U."/>
            <person name="Brodie E.L."/>
            <person name="Williams K.H."/>
            <person name="Hubbard S.S."/>
            <person name="Banfield J.F."/>
        </authorList>
    </citation>
    <scope>NUCLEOTIDE SEQUENCE [LARGE SCALE GENOMIC DNA]</scope>
</reference>
<dbReference type="EC" id="6.1.1.14" evidence="8"/>
<dbReference type="GO" id="GO:1990742">
    <property type="term" value="C:microvesicle"/>
    <property type="evidence" value="ECO:0007669"/>
    <property type="project" value="UniProtKB-ARBA"/>
</dbReference>
<dbReference type="InterPro" id="IPR022961">
    <property type="entry name" value="Gly_tRNA_ligase_bac"/>
</dbReference>
<evidence type="ECO:0000256" key="5">
    <source>
        <dbReference type="ARBA" id="ARBA00022840"/>
    </source>
</evidence>
<comment type="subcellular location">
    <subcellularLocation>
        <location evidence="8">Cytoplasm</location>
    </subcellularLocation>
</comment>
<dbReference type="PRINTS" id="PR01043">
    <property type="entry name" value="TRNASYNTHGLY"/>
</dbReference>
<comment type="caution">
    <text evidence="10">The sequence shown here is derived from an EMBL/GenBank/DDBJ whole genome shotgun (WGS) entry which is preliminary data.</text>
</comment>
<dbReference type="CDD" id="cd00858">
    <property type="entry name" value="GlyRS_anticodon"/>
    <property type="match status" value="1"/>
</dbReference>
<dbReference type="SUPFAM" id="SSF55681">
    <property type="entry name" value="Class II aaRS and biotin synthetases"/>
    <property type="match status" value="1"/>
</dbReference>
<dbReference type="Pfam" id="PF00587">
    <property type="entry name" value="tRNA-synt_2b"/>
    <property type="match status" value="1"/>
</dbReference>
<dbReference type="NCBIfam" id="NF003211">
    <property type="entry name" value="PRK04173.1"/>
    <property type="match status" value="1"/>
</dbReference>
<evidence type="ECO:0000256" key="4">
    <source>
        <dbReference type="ARBA" id="ARBA00022741"/>
    </source>
</evidence>
<dbReference type="InterPro" id="IPR045864">
    <property type="entry name" value="aa-tRNA-synth_II/BPL/LPL"/>
</dbReference>
<keyword evidence="7 8" id="KW-0030">Aminoacyl-tRNA synthetase</keyword>
<evidence type="ECO:0000256" key="1">
    <source>
        <dbReference type="ARBA" id="ARBA00008226"/>
    </source>
</evidence>
<dbReference type="Gene3D" id="3.40.50.800">
    <property type="entry name" value="Anticodon-binding domain"/>
    <property type="match status" value="1"/>
</dbReference>
<dbReference type="Proteomes" id="UP000178319">
    <property type="component" value="Unassembled WGS sequence"/>
</dbReference>
<feature type="binding site" evidence="8">
    <location>
        <begin position="306"/>
        <end position="310"/>
    </location>
    <ligand>
        <name>substrate</name>
    </ligand>
</feature>
<evidence type="ECO:0000313" key="10">
    <source>
        <dbReference type="EMBL" id="OGY11556.1"/>
    </source>
</evidence>
<dbReference type="GO" id="GO:0015966">
    <property type="term" value="P:diadenosine tetraphosphate biosynthetic process"/>
    <property type="evidence" value="ECO:0007669"/>
    <property type="project" value="UniProtKB-ARBA"/>
</dbReference>
<feature type="binding site" evidence="8">
    <location>
        <begin position="310"/>
        <end position="313"/>
    </location>
    <ligand>
        <name>ATP</name>
        <dbReference type="ChEBI" id="CHEBI:30616"/>
    </ligand>
</feature>
<accession>A0A1G1V848</accession>
<dbReference type="AlphaFoldDB" id="A0A1G1V848"/>
<dbReference type="GO" id="GO:0006426">
    <property type="term" value="P:glycyl-tRNA aminoacylation"/>
    <property type="evidence" value="ECO:0007669"/>
    <property type="project" value="UniProtKB-UniRule"/>
</dbReference>
<feature type="domain" description="Aminoacyl-transfer RNA synthetases class-II family profile" evidence="9">
    <location>
        <begin position="13"/>
        <end position="348"/>
    </location>
</feature>
<evidence type="ECO:0000256" key="6">
    <source>
        <dbReference type="ARBA" id="ARBA00022917"/>
    </source>
</evidence>
<comment type="caution">
    <text evidence="8">Lacks conserved residue(s) required for the propagation of feature annotation.</text>
</comment>
<dbReference type="GO" id="GO:0005524">
    <property type="term" value="F:ATP binding"/>
    <property type="evidence" value="ECO:0007669"/>
    <property type="project" value="UniProtKB-UniRule"/>
</dbReference>
<feature type="binding site" evidence="8">
    <location>
        <begin position="266"/>
        <end position="267"/>
    </location>
    <ligand>
        <name>ATP</name>
        <dbReference type="ChEBI" id="CHEBI:30616"/>
    </ligand>
</feature>
<dbReference type="InterPro" id="IPR002314">
    <property type="entry name" value="aa-tRNA-synt_IIb"/>
</dbReference>
<dbReference type="EMBL" id="MHBZ01000015">
    <property type="protein sequence ID" value="OGY11556.1"/>
    <property type="molecule type" value="Genomic_DNA"/>
</dbReference>
<gene>
    <name evidence="8" type="primary">glyQS</name>
    <name evidence="10" type="ORF">A3D26_03330</name>
</gene>
<dbReference type="HAMAP" id="MF_00253_B">
    <property type="entry name" value="Gly_tRNA_synth_B"/>
    <property type="match status" value="1"/>
</dbReference>
<feature type="binding site" evidence="8">
    <location>
        <begin position="182"/>
        <end position="184"/>
    </location>
    <ligand>
        <name>ATP</name>
        <dbReference type="ChEBI" id="CHEBI:30616"/>
    </ligand>
</feature>
<evidence type="ECO:0000313" key="11">
    <source>
        <dbReference type="Proteomes" id="UP000178319"/>
    </source>
</evidence>
<dbReference type="GO" id="GO:0070062">
    <property type="term" value="C:extracellular exosome"/>
    <property type="evidence" value="ECO:0007669"/>
    <property type="project" value="UniProtKB-ARBA"/>
</dbReference>
<dbReference type="SUPFAM" id="SSF52954">
    <property type="entry name" value="Class II aaRS ABD-related"/>
    <property type="match status" value="1"/>
</dbReference>
<dbReference type="Gene3D" id="3.30.930.10">
    <property type="entry name" value="Bira Bifunctional Protein, Domain 2"/>
    <property type="match status" value="1"/>
</dbReference>
<comment type="catalytic activity">
    <reaction evidence="8">
        <text>tRNA(Gly) + glycine + ATP = glycyl-tRNA(Gly) + AMP + diphosphate</text>
        <dbReference type="Rhea" id="RHEA:16013"/>
        <dbReference type="Rhea" id="RHEA-COMP:9664"/>
        <dbReference type="Rhea" id="RHEA-COMP:9683"/>
        <dbReference type="ChEBI" id="CHEBI:30616"/>
        <dbReference type="ChEBI" id="CHEBI:33019"/>
        <dbReference type="ChEBI" id="CHEBI:57305"/>
        <dbReference type="ChEBI" id="CHEBI:78442"/>
        <dbReference type="ChEBI" id="CHEBI:78522"/>
        <dbReference type="ChEBI" id="CHEBI:456215"/>
        <dbReference type="EC" id="6.1.1.14"/>
    </reaction>
</comment>
<dbReference type="InterPro" id="IPR036621">
    <property type="entry name" value="Anticodon-bd_dom_sf"/>
</dbReference>
<dbReference type="NCBIfam" id="TIGR00389">
    <property type="entry name" value="glyS_dimeric"/>
    <property type="match status" value="1"/>
</dbReference>
<evidence type="ECO:0000256" key="7">
    <source>
        <dbReference type="ARBA" id="ARBA00023146"/>
    </source>
</evidence>
<keyword evidence="6 8" id="KW-0648">Protein biosynthesis</keyword>
<feature type="binding site" evidence="8">
    <location>
        <position position="104"/>
    </location>
    <ligand>
        <name>substrate</name>
    </ligand>
</feature>
<evidence type="ECO:0000259" key="9">
    <source>
        <dbReference type="PROSITE" id="PS50862"/>
    </source>
</evidence>
<keyword evidence="4 8" id="KW-0547">Nucleotide-binding</keyword>
<dbReference type="InterPro" id="IPR033731">
    <property type="entry name" value="GlyRS-like_core"/>
</dbReference>
<feature type="binding site" evidence="8">
    <location>
        <begin position="192"/>
        <end position="197"/>
    </location>
    <ligand>
        <name>ATP</name>
        <dbReference type="ChEBI" id="CHEBI:30616"/>
    </ligand>
</feature>
<dbReference type="InterPro" id="IPR006195">
    <property type="entry name" value="aa-tRNA-synth_II"/>
</dbReference>
<keyword evidence="3 8" id="KW-0436">Ligase</keyword>
<dbReference type="FunFam" id="3.40.50.800:FF:000002">
    <property type="entry name" value="Glycine--tRNA ligase"/>
    <property type="match status" value="1"/>
</dbReference>
<dbReference type="GO" id="GO:0005737">
    <property type="term" value="C:cytoplasm"/>
    <property type="evidence" value="ECO:0007669"/>
    <property type="project" value="UniProtKB-SubCell"/>
</dbReference>
<dbReference type="Pfam" id="PF03129">
    <property type="entry name" value="HGTP_anticodon"/>
    <property type="match status" value="1"/>
</dbReference>
<comment type="similarity">
    <text evidence="1 8">Belongs to the class-II aminoacyl-tRNA synthetase family.</text>
</comment>
<dbReference type="GO" id="GO:0004820">
    <property type="term" value="F:glycine-tRNA ligase activity"/>
    <property type="evidence" value="ECO:0007669"/>
    <property type="project" value="UniProtKB-UniRule"/>
</dbReference>
<feature type="binding site" evidence="8">
    <location>
        <position position="150"/>
    </location>
    <ligand>
        <name>substrate</name>
    </ligand>
</feature>
<keyword evidence="2 8" id="KW-0963">Cytoplasm</keyword>
<evidence type="ECO:0000256" key="2">
    <source>
        <dbReference type="ARBA" id="ARBA00022490"/>
    </source>
</evidence>
<evidence type="ECO:0000256" key="8">
    <source>
        <dbReference type="HAMAP-Rule" id="MF_00253"/>
    </source>
</evidence>
<dbReference type="GO" id="GO:0004081">
    <property type="term" value="F:bis(5'-nucleosyl)-tetraphosphatase (asymmetrical) activity"/>
    <property type="evidence" value="ECO:0007669"/>
    <property type="project" value="UniProtKB-ARBA"/>
</dbReference>
<organism evidence="10 11">
    <name type="scientific">Candidatus Blackburnbacteria bacterium RIFCSPHIGHO2_02_FULL_44_20</name>
    <dbReference type="NCBI Taxonomy" id="1797516"/>
    <lineage>
        <taxon>Bacteria</taxon>
        <taxon>Candidatus Blackburniibacteriota</taxon>
    </lineage>
</organism>
<dbReference type="InterPro" id="IPR004154">
    <property type="entry name" value="Anticodon-bd"/>
</dbReference>
<comment type="subunit">
    <text evidence="8">Homodimer.</text>
</comment>
<dbReference type="PANTHER" id="PTHR10745:SF8">
    <property type="entry name" value="DNA POLYMERASE SUBUNIT GAMMA-2, MITOCHONDRIAL"/>
    <property type="match status" value="1"/>
</dbReference>
<name>A0A1G1V848_9BACT</name>
<dbReference type="InterPro" id="IPR027031">
    <property type="entry name" value="Gly-tRNA_synthase/POLG2"/>
</dbReference>
<proteinExistence type="inferred from homology"/>
<protein>
    <recommendedName>
        <fullName evidence="8">Glycine--tRNA ligase</fullName>
        <ecNumber evidence="8">6.1.1.14</ecNumber>
    </recommendedName>
    <alternativeName>
        <fullName evidence="8">Glycyl-tRNA synthetase</fullName>
        <shortName evidence="8">GlyRS</shortName>
    </alternativeName>
</protein>
<evidence type="ECO:0000256" key="3">
    <source>
        <dbReference type="ARBA" id="ARBA00022598"/>
    </source>
</evidence>
<dbReference type="CDD" id="cd00774">
    <property type="entry name" value="GlyRS-like_core"/>
    <property type="match status" value="1"/>
</dbReference>